<evidence type="ECO:0000313" key="3">
    <source>
        <dbReference type="Proteomes" id="UP000005870"/>
    </source>
</evidence>
<dbReference type="PANTHER" id="PTHR43245">
    <property type="entry name" value="BIFUNCTIONAL POLYMYXIN RESISTANCE PROTEIN ARNA"/>
    <property type="match status" value="1"/>
</dbReference>
<feature type="domain" description="NAD-dependent epimerase/dehydratase" evidence="1">
    <location>
        <begin position="6"/>
        <end position="235"/>
    </location>
</feature>
<dbReference type="HOGENOM" id="CLU_007383_1_0_6"/>
<accession>G7UUV0</accession>
<dbReference type="AlphaFoldDB" id="G7UUV0"/>
<dbReference type="PANTHER" id="PTHR43245:SF23">
    <property type="entry name" value="NAD(P)-BINDING DOMAIN-CONTAINING PROTEIN"/>
    <property type="match status" value="1"/>
</dbReference>
<dbReference type="SUPFAM" id="SSF51735">
    <property type="entry name" value="NAD(P)-binding Rossmann-fold domains"/>
    <property type="match status" value="1"/>
</dbReference>
<evidence type="ECO:0000313" key="2">
    <source>
        <dbReference type="EMBL" id="AER55029.1"/>
    </source>
</evidence>
<organism evidence="2 3">
    <name type="scientific">Pseudoxanthomonas spadix (strain BD-a59)</name>
    <dbReference type="NCBI Taxonomy" id="1045855"/>
    <lineage>
        <taxon>Bacteria</taxon>
        <taxon>Pseudomonadati</taxon>
        <taxon>Pseudomonadota</taxon>
        <taxon>Gammaproteobacteria</taxon>
        <taxon>Lysobacterales</taxon>
        <taxon>Lysobacteraceae</taxon>
        <taxon>Pseudoxanthomonas</taxon>
    </lineage>
</organism>
<evidence type="ECO:0000259" key="1">
    <source>
        <dbReference type="Pfam" id="PF01370"/>
    </source>
</evidence>
<gene>
    <name evidence="2" type="ordered locus">DSC_01880</name>
</gene>
<dbReference type="Proteomes" id="UP000005870">
    <property type="component" value="Chromosome"/>
</dbReference>
<keyword evidence="3" id="KW-1185">Reference proteome</keyword>
<dbReference type="eggNOG" id="COG0451">
    <property type="taxonomic scope" value="Bacteria"/>
</dbReference>
<dbReference type="CDD" id="cd08946">
    <property type="entry name" value="SDR_e"/>
    <property type="match status" value="1"/>
</dbReference>
<proteinExistence type="predicted"/>
<dbReference type="KEGG" id="psd:DSC_01880"/>
<reference evidence="2 3" key="1">
    <citation type="journal article" date="2012" name="J. Bacteriol.">
        <title>Complete Genome Sequence of the BTEX-Degrading Bacterium Pseudoxanthomonas spadix BD-a59.</title>
        <authorList>
            <person name="Lee S.H."/>
            <person name="Jin H.M."/>
            <person name="Lee H.J."/>
            <person name="Kim J.M."/>
            <person name="Jeon C.O."/>
        </authorList>
    </citation>
    <scope>NUCLEOTIDE SEQUENCE [LARGE SCALE GENOMIC DNA]</scope>
    <source>
        <strain evidence="2 3">BD-a59</strain>
    </source>
</reference>
<dbReference type="Pfam" id="PF01370">
    <property type="entry name" value="Epimerase"/>
    <property type="match status" value="1"/>
</dbReference>
<dbReference type="InterPro" id="IPR050177">
    <property type="entry name" value="Lipid_A_modif_metabolic_enz"/>
</dbReference>
<protein>
    <submittedName>
        <fullName evidence="2">Epimerase/dehydratase</fullName>
    </submittedName>
</protein>
<dbReference type="STRING" id="1045855.DSC_01880"/>
<sequence length="356" mass="38865">MKTMRILITGNMGYIGPVLARHLRQRFPQAWLVGVDRGWFAHCLSDKRGLPEVVLDEQWFRDVRDLTAQDLTGFDAVVHLAAVSNDAMGKRFETVTDQINCQASLSVARAAAEAGVKHFVFASSCSVYGAAADGTPRSETSAIAPLTAYARSKIDTETGLAAMDTDMVITALRFATACGASPRLRLDLVLNDFVAGAVASGKVEVLSDGTPWRPLIHVRDMSRAIEWAIQRPADTGGRYLFVNAGSERWNVQVRDLAHAVGAAIPTAEVTISTNAPADSRSYRVDFSLFEKLAPDHQPIETLEGTIAELRDELQRTAFSDRNFRQSGFIRLRILEGLVDSGQLLPDLRAPELRAAA</sequence>
<dbReference type="Gene3D" id="3.40.50.720">
    <property type="entry name" value="NAD(P)-binding Rossmann-like Domain"/>
    <property type="match status" value="1"/>
</dbReference>
<dbReference type="InterPro" id="IPR036291">
    <property type="entry name" value="NAD(P)-bd_dom_sf"/>
</dbReference>
<name>G7UUV0_PSEUP</name>
<dbReference type="EMBL" id="CP003093">
    <property type="protein sequence ID" value="AER55029.1"/>
    <property type="molecule type" value="Genomic_DNA"/>
</dbReference>
<dbReference type="InterPro" id="IPR001509">
    <property type="entry name" value="Epimerase_deHydtase"/>
</dbReference>